<dbReference type="GO" id="GO:0005886">
    <property type="term" value="C:plasma membrane"/>
    <property type="evidence" value="ECO:0007669"/>
    <property type="project" value="TreeGrafter"/>
</dbReference>
<accession>A0A7J9UYD3</accession>
<dbReference type="PANTHER" id="PTHR37313">
    <property type="entry name" value="UPF0749 PROTEIN RV1825"/>
    <property type="match status" value="1"/>
</dbReference>
<comment type="similarity">
    <text evidence="1">Belongs to the UPF0749 family.</text>
</comment>
<comment type="caution">
    <text evidence="5">The sequence shown here is derived from an EMBL/GenBank/DDBJ whole genome shotgun (WGS) entry which is preliminary data.</text>
</comment>
<evidence type="ECO:0000256" key="2">
    <source>
        <dbReference type="SAM" id="Coils"/>
    </source>
</evidence>
<gene>
    <name evidence="5" type="ORF">GB882_12410</name>
</gene>
<name>A0A7J9UYD3_9MICO</name>
<feature type="transmembrane region" description="Helical" evidence="4">
    <location>
        <begin position="39"/>
        <end position="61"/>
    </location>
</feature>
<protein>
    <submittedName>
        <fullName evidence="5">DUF881 domain-containing protein</fullName>
    </submittedName>
</protein>
<dbReference type="Pfam" id="PF05949">
    <property type="entry name" value="DUF881"/>
    <property type="match status" value="1"/>
</dbReference>
<proteinExistence type="inferred from homology"/>
<keyword evidence="4" id="KW-1133">Transmembrane helix</keyword>
<dbReference type="EMBL" id="WHPD01002674">
    <property type="protein sequence ID" value="MPV89472.1"/>
    <property type="molecule type" value="Genomic_DNA"/>
</dbReference>
<sequence>MNDGPRPPAPREPRPEPEPDPRGGPTPARRWRSRLRRSSVATGVVALLAGLLFATNAQVFAGDADRHPEDLEGLARAETARLERLEQENAELRGEVASYVRRAARDPGGGAVNQLTAQAAGQGALEGPGLSVELWDAPQQTDGLAASLPPDALVVHQQDVEAVMNALWAGGAEAMTVQGHRVMSTTGVRCVGNVLHIAGHTYSPPYRIEAIGDPAKLRSTLLDSPDVQTYLDYVQAIRLGWSVRATTVEAPPYAGPLTLTHARVPAGADPAA</sequence>
<feature type="compositionally biased region" description="Basic and acidic residues" evidence="3">
    <location>
        <begin position="9"/>
        <end position="21"/>
    </location>
</feature>
<evidence type="ECO:0000256" key="3">
    <source>
        <dbReference type="SAM" id="MobiDB-lite"/>
    </source>
</evidence>
<keyword evidence="2" id="KW-0175">Coiled coil</keyword>
<dbReference type="InterPro" id="IPR010273">
    <property type="entry name" value="DUF881"/>
</dbReference>
<evidence type="ECO:0000313" key="5">
    <source>
        <dbReference type="EMBL" id="MPV89472.1"/>
    </source>
</evidence>
<evidence type="ECO:0000256" key="1">
    <source>
        <dbReference type="ARBA" id="ARBA00009108"/>
    </source>
</evidence>
<dbReference type="AlphaFoldDB" id="A0A7J9UYD3"/>
<dbReference type="Proteomes" id="UP000429644">
    <property type="component" value="Unassembled WGS sequence"/>
</dbReference>
<evidence type="ECO:0000313" key="6">
    <source>
        <dbReference type="Proteomes" id="UP000429644"/>
    </source>
</evidence>
<keyword evidence="6" id="KW-1185">Reference proteome</keyword>
<reference evidence="5 6" key="1">
    <citation type="submission" date="2019-10" db="EMBL/GenBank/DDBJ databases">
        <title>Georgenia wutianyii sp. nov. and Georgenia yuyongxinii sp. nov. isolated from plateau pika (Ochotona curzoniae) in the Qinghai-Tibet plateau of China.</title>
        <authorList>
            <person name="Tian Z."/>
        </authorList>
    </citation>
    <scope>NUCLEOTIDE SEQUENCE [LARGE SCALE GENOMIC DNA]</scope>
    <source>
        <strain evidence="5 6">JCM 15130</strain>
    </source>
</reference>
<keyword evidence="4" id="KW-0812">Transmembrane</keyword>
<feature type="region of interest" description="Disordered" evidence="3">
    <location>
        <begin position="1"/>
        <end position="29"/>
    </location>
</feature>
<keyword evidence="4" id="KW-0472">Membrane</keyword>
<organism evidence="5 6">
    <name type="scientific">Georgenia ruanii</name>
    <dbReference type="NCBI Taxonomy" id="348442"/>
    <lineage>
        <taxon>Bacteria</taxon>
        <taxon>Bacillati</taxon>
        <taxon>Actinomycetota</taxon>
        <taxon>Actinomycetes</taxon>
        <taxon>Micrococcales</taxon>
        <taxon>Bogoriellaceae</taxon>
        <taxon>Georgenia</taxon>
    </lineage>
</organism>
<dbReference type="Gene3D" id="3.30.70.1880">
    <property type="entry name" value="Protein of unknown function DUF881"/>
    <property type="match status" value="1"/>
</dbReference>
<feature type="coiled-coil region" evidence="2">
    <location>
        <begin position="75"/>
        <end position="102"/>
    </location>
</feature>
<dbReference type="OrthoDB" id="3214641at2"/>
<evidence type="ECO:0000256" key="4">
    <source>
        <dbReference type="SAM" id="Phobius"/>
    </source>
</evidence>
<dbReference type="RefSeq" id="WP_152232206.1">
    <property type="nucleotide sequence ID" value="NZ_BAAAOT010000014.1"/>
</dbReference>
<dbReference type="PANTHER" id="PTHR37313:SF4">
    <property type="entry name" value="CONSERVED MEMBRANE PROTEIN-RELATED"/>
    <property type="match status" value="1"/>
</dbReference>